<reference evidence="1" key="1">
    <citation type="journal article" date="2014" name="Front. Microbiol.">
        <title>High frequency of phylogenetically diverse reductive dehalogenase-homologous genes in deep subseafloor sedimentary metagenomes.</title>
        <authorList>
            <person name="Kawai M."/>
            <person name="Futagami T."/>
            <person name="Toyoda A."/>
            <person name="Takaki Y."/>
            <person name="Nishi S."/>
            <person name="Hori S."/>
            <person name="Arai W."/>
            <person name="Tsubouchi T."/>
            <person name="Morono Y."/>
            <person name="Uchiyama I."/>
            <person name="Ito T."/>
            <person name="Fujiyama A."/>
            <person name="Inagaki F."/>
            <person name="Takami H."/>
        </authorList>
    </citation>
    <scope>NUCLEOTIDE SEQUENCE</scope>
    <source>
        <strain evidence="1">Expedition CK06-06</strain>
    </source>
</reference>
<name>X0UCH1_9ZZZZ</name>
<evidence type="ECO:0008006" key="2">
    <source>
        <dbReference type="Google" id="ProtNLM"/>
    </source>
</evidence>
<protein>
    <recommendedName>
        <fullName evidence="2">Flavodoxin-like fold domain-containing protein</fullName>
    </recommendedName>
</protein>
<organism evidence="1">
    <name type="scientific">marine sediment metagenome</name>
    <dbReference type="NCBI Taxonomy" id="412755"/>
    <lineage>
        <taxon>unclassified sequences</taxon>
        <taxon>metagenomes</taxon>
        <taxon>ecological metagenomes</taxon>
    </lineage>
</organism>
<gene>
    <name evidence="1" type="ORF">S01H1_34412</name>
</gene>
<comment type="caution">
    <text evidence="1">The sequence shown here is derived from an EMBL/GenBank/DDBJ whole genome shotgun (WGS) entry which is preliminary data.</text>
</comment>
<dbReference type="EMBL" id="BARS01021425">
    <property type="protein sequence ID" value="GAG03459.1"/>
    <property type="molecule type" value="Genomic_DNA"/>
</dbReference>
<proteinExistence type="predicted"/>
<sequence length="47" mass="5429">MKPKVGFLMLCHPYEEGRKEAPQLFQRALLKLEKLNLDVVAADEMVE</sequence>
<feature type="non-terminal residue" evidence="1">
    <location>
        <position position="47"/>
    </location>
</feature>
<accession>X0UCH1</accession>
<evidence type="ECO:0000313" key="1">
    <source>
        <dbReference type="EMBL" id="GAG03459.1"/>
    </source>
</evidence>
<dbReference type="AlphaFoldDB" id="X0UCH1"/>